<protein>
    <recommendedName>
        <fullName evidence="3">Transposase</fullName>
    </recommendedName>
</protein>
<evidence type="ECO:0000313" key="2">
    <source>
        <dbReference type="Proteomes" id="UP000031184"/>
    </source>
</evidence>
<proteinExistence type="predicted"/>
<accession>A0A0B4E957</accession>
<sequence length="92" mass="10639">MSLSLIAKQHRISIPTVQRILKQGYLSYEISKKSLPKVLCFDEFKSTKDSDGAMSFLFMDGIPIKYWILLKIENYLRSKIISQDSPIKRGLK</sequence>
<evidence type="ECO:0000313" key="1">
    <source>
        <dbReference type="EMBL" id="KID50023.1"/>
    </source>
</evidence>
<name>A0A0B4E957_9FUSO</name>
<evidence type="ECO:0008006" key="3">
    <source>
        <dbReference type="Google" id="ProtNLM"/>
    </source>
</evidence>
<comment type="caution">
    <text evidence="1">The sequence shown here is derived from an EMBL/GenBank/DDBJ whole genome shotgun (WGS) entry which is preliminary data.</text>
</comment>
<gene>
    <name evidence="1" type="ORF">C095_01900</name>
</gene>
<dbReference type="Proteomes" id="UP000031184">
    <property type="component" value="Unassembled WGS sequence"/>
</dbReference>
<reference evidence="1 2" key="1">
    <citation type="submission" date="2013-08" db="EMBL/GenBank/DDBJ databases">
        <title>An opportunistic ruminal bacterium that causes liver abscesses in cattle.</title>
        <authorList>
            <person name="Benahmed F.H."/>
            <person name="Rasmussen M."/>
            <person name="Harbottle H."/>
            <person name="Soppet D."/>
            <person name="Nagaraja T.G."/>
            <person name="Davidson M."/>
        </authorList>
    </citation>
    <scope>NUCLEOTIDE SEQUENCE [LARGE SCALE GENOMIC DNA]</scope>
    <source>
        <strain evidence="1 2">B35</strain>
    </source>
</reference>
<dbReference type="AlphaFoldDB" id="A0A0B4E957"/>
<dbReference type="PATRIC" id="fig|1226633.4.peg.375"/>
<dbReference type="EMBL" id="AUZI01000009">
    <property type="protein sequence ID" value="KID50023.1"/>
    <property type="molecule type" value="Genomic_DNA"/>
</dbReference>
<organism evidence="1 2">
    <name type="scientific">Fusobacterium necrophorum subsp. funduliforme B35</name>
    <dbReference type="NCBI Taxonomy" id="1226633"/>
    <lineage>
        <taxon>Bacteria</taxon>
        <taxon>Fusobacteriati</taxon>
        <taxon>Fusobacteriota</taxon>
        <taxon>Fusobacteriia</taxon>
        <taxon>Fusobacteriales</taxon>
        <taxon>Fusobacteriaceae</taxon>
        <taxon>Fusobacterium</taxon>
    </lineage>
</organism>